<evidence type="ECO:0000313" key="1">
    <source>
        <dbReference type="EMBL" id="KYG79268.1"/>
    </source>
</evidence>
<dbReference type="EMBL" id="LRPB01000049">
    <property type="protein sequence ID" value="KYG79268.1"/>
    <property type="molecule type" value="Genomic_DNA"/>
</dbReference>
<dbReference type="Proteomes" id="UP000075663">
    <property type="component" value="Unassembled WGS sequence"/>
</dbReference>
<reference evidence="1 2" key="1">
    <citation type="submission" date="2016-01" db="EMBL/GenBank/DDBJ databases">
        <title>Genome sequencing of Roseivirga seohaensis SW-152.</title>
        <authorList>
            <person name="Selvaratnam C."/>
            <person name="Thevarajoo S."/>
            <person name="Goh K.M."/>
            <person name="Ee R."/>
            <person name="Chan K.-G."/>
            <person name="Chong C.S."/>
        </authorList>
    </citation>
    <scope>NUCLEOTIDE SEQUENCE [LARGE SCALE GENOMIC DNA]</scope>
    <source>
        <strain evidence="1 2">SW-152</strain>
    </source>
</reference>
<dbReference type="STRING" id="1914963.AWW67_12880"/>
<name>A0A150XKJ8_9BACT</name>
<accession>A0A150XKJ8</accession>
<organism evidence="1 2">
    <name type="scientific">Roseivirga seohaensis</name>
    <dbReference type="NCBI Taxonomy" id="1914963"/>
    <lineage>
        <taxon>Bacteria</taxon>
        <taxon>Pseudomonadati</taxon>
        <taxon>Bacteroidota</taxon>
        <taxon>Cytophagia</taxon>
        <taxon>Cytophagales</taxon>
        <taxon>Roseivirgaceae</taxon>
        <taxon>Roseivirga</taxon>
    </lineage>
</organism>
<protein>
    <submittedName>
        <fullName evidence="1">Uncharacterized protein</fullName>
    </submittedName>
</protein>
<comment type="caution">
    <text evidence="1">The sequence shown here is derived from an EMBL/GenBank/DDBJ whole genome shotgun (WGS) entry which is preliminary data.</text>
</comment>
<dbReference type="RefSeq" id="WP_062303343.1">
    <property type="nucleotide sequence ID" value="NZ_LRPB01000049.1"/>
</dbReference>
<dbReference type="AlphaFoldDB" id="A0A150XKJ8"/>
<gene>
    <name evidence="1" type="ORF">AWW67_12880</name>
</gene>
<proteinExistence type="predicted"/>
<evidence type="ECO:0000313" key="2">
    <source>
        <dbReference type="Proteomes" id="UP000075663"/>
    </source>
</evidence>
<sequence>MSTTLLSKAYPTADEWKKLVNQFAPEAIAHKLLLASVPFVFKEEPLKFALFKRNIADAFGVAPTDVFIVGSALAGRSLKGSSINKEYSSASDIDTLIISEHLFSKYVMHSFDWVKRITTPEDYDEIYKPPKLNEQDITNIGRLSMNASKGIWRPDSLPPGAAARDDFFKKFGDVSLKVLGLQLSEDTVSKVNGRVARSFDDAVEDLSHSIYKLKKEFEFIEKDKNKLKN</sequence>